<feature type="region of interest" description="Disordered" evidence="8">
    <location>
        <begin position="1"/>
        <end position="23"/>
    </location>
</feature>
<dbReference type="Gene3D" id="1.10.10.10">
    <property type="entry name" value="Winged helix-like DNA-binding domain superfamily/Winged helix DNA-binding domain"/>
    <property type="match status" value="1"/>
</dbReference>
<evidence type="ECO:0000256" key="2">
    <source>
        <dbReference type="ARBA" id="ARBA00004286"/>
    </source>
</evidence>
<protein>
    <submittedName>
        <fullName evidence="11">H15 domain-containing protein</fullName>
    </submittedName>
</protein>
<feature type="compositionally biased region" description="Basic residues" evidence="8">
    <location>
        <begin position="119"/>
        <end position="182"/>
    </location>
</feature>
<dbReference type="WBParaSite" id="Hba_18951">
    <property type="protein sequence ID" value="Hba_18951"/>
    <property type="gene ID" value="Hba_18951"/>
</dbReference>
<dbReference type="GO" id="GO:0031492">
    <property type="term" value="F:nucleosomal DNA binding"/>
    <property type="evidence" value="ECO:0007669"/>
    <property type="project" value="TreeGrafter"/>
</dbReference>
<keyword evidence="4" id="KW-0007">Acetylation</keyword>
<dbReference type="GO" id="GO:0000786">
    <property type="term" value="C:nucleosome"/>
    <property type="evidence" value="ECO:0007669"/>
    <property type="project" value="InterPro"/>
</dbReference>
<dbReference type="Pfam" id="PF00538">
    <property type="entry name" value="Linker_histone"/>
    <property type="match status" value="1"/>
</dbReference>
<dbReference type="InterPro" id="IPR005819">
    <property type="entry name" value="H1/H5"/>
</dbReference>
<dbReference type="InterPro" id="IPR036390">
    <property type="entry name" value="WH_DNA-bd_sf"/>
</dbReference>
<evidence type="ECO:0000256" key="8">
    <source>
        <dbReference type="SAM" id="MobiDB-lite"/>
    </source>
</evidence>
<feature type="domain" description="H15" evidence="9">
    <location>
        <begin position="20"/>
        <end position="96"/>
    </location>
</feature>
<name>A0A1I7XMJ0_HETBA</name>
<dbReference type="CDD" id="cd00073">
    <property type="entry name" value="H15"/>
    <property type="match status" value="1"/>
</dbReference>
<dbReference type="PROSITE" id="PS51504">
    <property type="entry name" value="H15"/>
    <property type="match status" value="1"/>
</dbReference>
<evidence type="ECO:0000256" key="5">
    <source>
        <dbReference type="ARBA" id="ARBA00023125"/>
    </source>
</evidence>
<organism evidence="10 11">
    <name type="scientific">Heterorhabditis bacteriophora</name>
    <name type="common">Entomopathogenic nematode worm</name>
    <dbReference type="NCBI Taxonomy" id="37862"/>
    <lineage>
        <taxon>Eukaryota</taxon>
        <taxon>Metazoa</taxon>
        <taxon>Ecdysozoa</taxon>
        <taxon>Nematoda</taxon>
        <taxon>Chromadorea</taxon>
        <taxon>Rhabditida</taxon>
        <taxon>Rhabditina</taxon>
        <taxon>Rhabditomorpha</taxon>
        <taxon>Strongyloidea</taxon>
        <taxon>Heterorhabditidae</taxon>
        <taxon>Heterorhabditis</taxon>
    </lineage>
</organism>
<dbReference type="SMART" id="SM00526">
    <property type="entry name" value="H15"/>
    <property type="match status" value="1"/>
</dbReference>
<keyword evidence="3 7" id="KW-0158">Chromosome</keyword>
<accession>A0A1I7XMJ0</accession>
<dbReference type="SUPFAM" id="SSF46785">
    <property type="entry name" value="Winged helix' DNA-binding domain"/>
    <property type="match status" value="1"/>
</dbReference>
<sequence>MSSSPANAKASKTSSKKVSSHPTYSAMIKKAITTLNEKGGTSKIAILKYICQNYKVGDNLTKVNAHLRLAIKREVASGTLKQVKGTGAAGSFKLGEKTVAKTSAVKKTEVQQSAASEKKPKKLVTKKVSKPKSPKKGKIVKTSKRSKKVTGTKKVKTPKKTAARPKVSKPKSTKKTSTPKKA</sequence>
<dbReference type="InterPro" id="IPR005818">
    <property type="entry name" value="Histone_H1/H5_H15"/>
</dbReference>
<keyword evidence="10" id="KW-1185">Reference proteome</keyword>
<dbReference type="GO" id="GO:0030527">
    <property type="term" value="F:structural constituent of chromatin"/>
    <property type="evidence" value="ECO:0007669"/>
    <property type="project" value="InterPro"/>
</dbReference>
<dbReference type="InterPro" id="IPR036388">
    <property type="entry name" value="WH-like_DNA-bd_sf"/>
</dbReference>
<evidence type="ECO:0000313" key="10">
    <source>
        <dbReference type="Proteomes" id="UP000095283"/>
    </source>
</evidence>
<dbReference type="PANTHER" id="PTHR11467">
    <property type="entry name" value="HISTONE H1"/>
    <property type="match status" value="1"/>
</dbReference>
<dbReference type="GO" id="GO:0005634">
    <property type="term" value="C:nucleus"/>
    <property type="evidence" value="ECO:0007669"/>
    <property type="project" value="UniProtKB-SubCell"/>
</dbReference>
<feature type="compositionally biased region" description="Low complexity" evidence="8">
    <location>
        <begin position="1"/>
        <end position="13"/>
    </location>
</feature>
<reference evidence="11" key="1">
    <citation type="submission" date="2016-11" db="UniProtKB">
        <authorList>
            <consortium name="WormBaseParasite"/>
        </authorList>
    </citation>
    <scope>IDENTIFICATION</scope>
</reference>
<dbReference type="FunFam" id="1.10.10.10:FF:000140">
    <property type="entry name" value="Histone H1.0"/>
    <property type="match status" value="1"/>
</dbReference>
<dbReference type="AlphaFoldDB" id="A0A1I7XMJ0"/>
<evidence type="ECO:0000256" key="6">
    <source>
        <dbReference type="ARBA" id="ARBA00023242"/>
    </source>
</evidence>
<keyword evidence="6 7" id="KW-0539">Nucleus</keyword>
<comment type="similarity">
    <text evidence="7">Belongs to the histone H1/H5 family.</text>
</comment>
<evidence type="ECO:0000313" key="11">
    <source>
        <dbReference type="WBParaSite" id="Hba_18951"/>
    </source>
</evidence>
<dbReference type="GO" id="GO:0006334">
    <property type="term" value="P:nucleosome assembly"/>
    <property type="evidence" value="ECO:0007669"/>
    <property type="project" value="InterPro"/>
</dbReference>
<feature type="region of interest" description="Disordered" evidence="8">
    <location>
        <begin position="101"/>
        <end position="182"/>
    </location>
</feature>
<evidence type="ECO:0000259" key="9">
    <source>
        <dbReference type="PROSITE" id="PS51504"/>
    </source>
</evidence>
<dbReference type="PRINTS" id="PR00624">
    <property type="entry name" value="HISTONEH5"/>
</dbReference>
<dbReference type="GO" id="GO:0045910">
    <property type="term" value="P:negative regulation of DNA recombination"/>
    <property type="evidence" value="ECO:0007669"/>
    <property type="project" value="TreeGrafter"/>
</dbReference>
<dbReference type="PANTHER" id="PTHR11467:SF36">
    <property type="entry name" value="HISTONE 24-RELATED"/>
    <property type="match status" value="1"/>
</dbReference>
<proteinExistence type="inferred from homology"/>
<dbReference type="GO" id="GO:0030261">
    <property type="term" value="P:chromosome condensation"/>
    <property type="evidence" value="ECO:0007669"/>
    <property type="project" value="TreeGrafter"/>
</dbReference>
<dbReference type="GO" id="GO:0003690">
    <property type="term" value="F:double-stranded DNA binding"/>
    <property type="evidence" value="ECO:0007669"/>
    <property type="project" value="TreeGrafter"/>
</dbReference>
<dbReference type="Proteomes" id="UP000095283">
    <property type="component" value="Unplaced"/>
</dbReference>
<comment type="subcellular location">
    <subcellularLocation>
        <location evidence="2">Chromosome</location>
    </subcellularLocation>
    <subcellularLocation>
        <location evidence="1 7">Nucleus</location>
    </subcellularLocation>
</comment>
<evidence type="ECO:0000256" key="1">
    <source>
        <dbReference type="ARBA" id="ARBA00004123"/>
    </source>
</evidence>
<evidence type="ECO:0000256" key="7">
    <source>
        <dbReference type="RuleBase" id="RU003894"/>
    </source>
</evidence>
<evidence type="ECO:0000256" key="3">
    <source>
        <dbReference type="ARBA" id="ARBA00022454"/>
    </source>
</evidence>
<evidence type="ECO:0000256" key="4">
    <source>
        <dbReference type="ARBA" id="ARBA00022990"/>
    </source>
</evidence>
<keyword evidence="5 7" id="KW-0238">DNA-binding</keyword>